<organism evidence="2 3">
    <name type="scientific">Methylocella tundrae</name>
    <dbReference type="NCBI Taxonomy" id="227605"/>
    <lineage>
        <taxon>Bacteria</taxon>
        <taxon>Pseudomonadati</taxon>
        <taxon>Pseudomonadota</taxon>
        <taxon>Alphaproteobacteria</taxon>
        <taxon>Hyphomicrobiales</taxon>
        <taxon>Beijerinckiaceae</taxon>
        <taxon>Methylocella</taxon>
    </lineage>
</organism>
<dbReference type="Pfam" id="PF13489">
    <property type="entry name" value="Methyltransf_23"/>
    <property type="match status" value="1"/>
</dbReference>
<reference evidence="2 3" key="1">
    <citation type="submission" date="2019-05" db="EMBL/GenBank/DDBJ databases">
        <authorList>
            <person name="Farhan Ul Haque M."/>
        </authorList>
    </citation>
    <scope>NUCLEOTIDE SEQUENCE [LARGE SCALE GENOMIC DNA]</scope>
    <source>
        <strain evidence="2">2</strain>
    </source>
</reference>
<dbReference type="Pfam" id="PF08484">
    <property type="entry name" value="Methyltransf_14"/>
    <property type="match status" value="1"/>
</dbReference>
<sequence>MNSPTFPTDFEGRKPDEADAAKALPCPCCGGGSTAALYHVPSIPVHSCVLLNSAEEARAFPRRDLQLAFCDSCGFLFNQIFDEAVMSYSGDFEESQHFSDTFSAFAKELAREIAQACSAHGKHVLEIGCGKGEFLRELCRISGATGLGIDPGYRTDAGRDEEDDRVQFITDFYKPSGQFDADIILCRHTLEHIASVQKFVRSIREGIGSRTDPWVVFETPDAKRVLAEGAFWDIYYEHCSYFSPGAHARLFRAEGFDVTDLRLRYGDQYIVQYARPIATGPSRPRLDLEDDLAEMQGLAKSFPSRVRIVQDEWRERVRSASAEGKRIVVWGGGSKGVSFLTTLGLDTEISAVVDVNPYKQGKFMPGAGHRVIAPSALVAEPPDLVIVMNPIYRAEIAKTLNALGLKPEISAVG</sequence>
<proteinExistence type="predicted"/>
<name>A0A8B6M046_METTU</name>
<dbReference type="InterPro" id="IPR013691">
    <property type="entry name" value="MeTrfase_14"/>
</dbReference>
<dbReference type="CDD" id="cd02440">
    <property type="entry name" value="AdoMet_MTases"/>
    <property type="match status" value="1"/>
</dbReference>
<accession>A0A8B6M046</accession>
<evidence type="ECO:0000313" key="3">
    <source>
        <dbReference type="Proteomes" id="UP000485880"/>
    </source>
</evidence>
<dbReference type="EMBL" id="CABFMQ020000001">
    <property type="protein sequence ID" value="VTZ48397.1"/>
    <property type="molecule type" value="Genomic_DNA"/>
</dbReference>
<keyword evidence="2" id="KW-0808">Transferase</keyword>
<evidence type="ECO:0000259" key="1">
    <source>
        <dbReference type="Pfam" id="PF08484"/>
    </source>
</evidence>
<evidence type="ECO:0000313" key="2">
    <source>
        <dbReference type="EMBL" id="VTZ48397.1"/>
    </source>
</evidence>
<dbReference type="SUPFAM" id="SSF53335">
    <property type="entry name" value="S-adenosyl-L-methionine-dependent methyltransferases"/>
    <property type="match status" value="1"/>
</dbReference>
<dbReference type="AlphaFoldDB" id="A0A8B6M046"/>
<gene>
    <name evidence="2" type="ORF">MPC4_10347</name>
</gene>
<feature type="domain" description="C-methyltransferase" evidence="1">
    <location>
        <begin position="300"/>
        <end position="401"/>
    </location>
</feature>
<dbReference type="InterPro" id="IPR029063">
    <property type="entry name" value="SAM-dependent_MTases_sf"/>
</dbReference>
<dbReference type="Proteomes" id="UP000485880">
    <property type="component" value="Unassembled WGS sequence"/>
</dbReference>
<comment type="caution">
    <text evidence="2">The sequence shown here is derived from an EMBL/GenBank/DDBJ whole genome shotgun (WGS) entry which is preliminary data.</text>
</comment>
<dbReference type="Gene3D" id="3.40.50.150">
    <property type="entry name" value="Vaccinia Virus protein VP39"/>
    <property type="match status" value="1"/>
</dbReference>
<keyword evidence="2" id="KW-0489">Methyltransferase</keyword>
<dbReference type="GO" id="GO:0008168">
    <property type="term" value="F:methyltransferase activity"/>
    <property type="evidence" value="ECO:0007669"/>
    <property type="project" value="UniProtKB-KW"/>
</dbReference>
<dbReference type="GO" id="GO:0032259">
    <property type="term" value="P:methylation"/>
    <property type="evidence" value="ECO:0007669"/>
    <property type="project" value="UniProtKB-KW"/>
</dbReference>
<protein>
    <submittedName>
        <fullName evidence="2">2-polyprenyl-3-methyl-5-hydroxy-6-metoxy-1, 4-benzoquinol methylase</fullName>
    </submittedName>
</protein>
<dbReference type="Gene3D" id="3.40.50.720">
    <property type="entry name" value="NAD(P)-binding Rossmann-like Domain"/>
    <property type="match status" value="1"/>
</dbReference>
<keyword evidence="3" id="KW-1185">Reference proteome</keyword>